<evidence type="ECO:0000256" key="1">
    <source>
        <dbReference type="SAM" id="MobiDB-lite"/>
    </source>
</evidence>
<dbReference type="EMBL" id="JAYMYQ010000006">
    <property type="protein sequence ID" value="KAK7324304.1"/>
    <property type="molecule type" value="Genomic_DNA"/>
</dbReference>
<dbReference type="AlphaFoldDB" id="A0AAN9Q7F1"/>
<keyword evidence="4" id="KW-1185">Reference proteome</keyword>
<dbReference type="InterPro" id="IPR013989">
    <property type="entry name" value="Dev_and_cell_death_domain"/>
</dbReference>
<dbReference type="Proteomes" id="UP001367508">
    <property type="component" value="Unassembled WGS sequence"/>
</dbReference>
<dbReference type="SMART" id="SM00767">
    <property type="entry name" value="DCD"/>
    <property type="match status" value="1"/>
</dbReference>
<protein>
    <recommendedName>
        <fullName evidence="2">DCD domain-containing protein</fullName>
    </recommendedName>
</protein>
<dbReference type="PROSITE" id="PS51222">
    <property type="entry name" value="DCD"/>
    <property type="match status" value="1"/>
</dbReference>
<dbReference type="Pfam" id="PF10539">
    <property type="entry name" value="Dev_Cell_Death"/>
    <property type="match status" value="1"/>
</dbReference>
<organism evidence="3 4">
    <name type="scientific">Canavalia gladiata</name>
    <name type="common">Sword bean</name>
    <name type="synonym">Dolichos gladiatus</name>
    <dbReference type="NCBI Taxonomy" id="3824"/>
    <lineage>
        <taxon>Eukaryota</taxon>
        <taxon>Viridiplantae</taxon>
        <taxon>Streptophyta</taxon>
        <taxon>Embryophyta</taxon>
        <taxon>Tracheophyta</taxon>
        <taxon>Spermatophyta</taxon>
        <taxon>Magnoliopsida</taxon>
        <taxon>eudicotyledons</taxon>
        <taxon>Gunneridae</taxon>
        <taxon>Pentapetalae</taxon>
        <taxon>rosids</taxon>
        <taxon>fabids</taxon>
        <taxon>Fabales</taxon>
        <taxon>Fabaceae</taxon>
        <taxon>Papilionoideae</taxon>
        <taxon>50 kb inversion clade</taxon>
        <taxon>NPAAA clade</taxon>
        <taxon>indigoferoid/millettioid clade</taxon>
        <taxon>Phaseoleae</taxon>
        <taxon>Canavalia</taxon>
    </lineage>
</organism>
<feature type="compositionally biased region" description="Basic and acidic residues" evidence="1">
    <location>
        <begin position="223"/>
        <end position="236"/>
    </location>
</feature>
<dbReference type="PANTHER" id="PTHR46444">
    <property type="entry name" value="DCD (DEVELOPMENT AND CELL DEATH) DOMAIN PROTEIN-RELATED"/>
    <property type="match status" value="1"/>
</dbReference>
<name>A0AAN9Q7F1_CANGL</name>
<comment type="caution">
    <text evidence="3">The sequence shown here is derived from an EMBL/GenBank/DDBJ whole genome shotgun (WGS) entry which is preliminary data.</text>
</comment>
<accession>A0AAN9Q7F1</accession>
<evidence type="ECO:0000313" key="4">
    <source>
        <dbReference type="Proteomes" id="UP001367508"/>
    </source>
</evidence>
<feature type="domain" description="DCD" evidence="2">
    <location>
        <begin position="16"/>
        <end position="146"/>
    </location>
</feature>
<proteinExistence type="predicted"/>
<dbReference type="PANTHER" id="PTHR46444:SF9">
    <property type="entry name" value="DCD (DEVELOPMENT AND CELL DEATH) DOMAIN PROTEIN"/>
    <property type="match status" value="1"/>
</dbReference>
<evidence type="ECO:0000259" key="2">
    <source>
        <dbReference type="PROSITE" id="PS51222"/>
    </source>
</evidence>
<feature type="region of interest" description="Disordered" evidence="1">
    <location>
        <begin position="223"/>
        <end position="254"/>
    </location>
</feature>
<sequence length="473" mass="54009">MDSEDLYGKKEVSGHFPEYGAIFMSNRSTLKECFEKRLLGLPGRFSGFVRKVKAGMILFLFEFEERKLYGVFEAISDGDINIVPCAYKSTGREFPAQVKFTTIWDCDPLFEDEFRDAIQDNYFRTYRFNFGLSKDQIQSLLWLFDSRKLIQNSLHYNKGKRRKWDYNSLEDGLKKGSFTEIQISEKKLNTDHDVSVISEPEKEMLSLCSYSCRKSERIHFDDGAYDPEHPGFHRSDGSGAHSATSHESHEHLTLQQKEGNLNISAEESEDYIPLFTSDHSDLVEEPDFSECSVEKQIELGMFVGRQVSSIPVPQDPLWPIFSNEGYKQMKMEHPVASLHGSPSYCSAALPLSDANDSQFKDGSNHLKSVPSKSMYSDSLKNRACVFSRLNFSSKYASENQNGASRKLVNDMLRVNHRYHEKHEMMKTVTAQKHESGNCYMDKRTSVFLRLTGTSDAAAQPKQCITELKEGSCE</sequence>
<reference evidence="3 4" key="1">
    <citation type="submission" date="2024-01" db="EMBL/GenBank/DDBJ databases">
        <title>The genomes of 5 underutilized Papilionoideae crops provide insights into root nodulation and disease resistanc.</title>
        <authorList>
            <person name="Jiang F."/>
        </authorList>
    </citation>
    <scope>NUCLEOTIDE SEQUENCE [LARGE SCALE GENOMIC DNA]</scope>
    <source>
        <strain evidence="3">LVBAO_FW01</strain>
        <tissue evidence="3">Leaves</tissue>
    </source>
</reference>
<evidence type="ECO:0000313" key="3">
    <source>
        <dbReference type="EMBL" id="KAK7324304.1"/>
    </source>
</evidence>
<gene>
    <name evidence="3" type="ORF">VNO77_27837</name>
</gene>